<proteinExistence type="predicted"/>
<evidence type="ECO:0000259" key="1">
    <source>
        <dbReference type="Pfam" id="PF15611"/>
    </source>
</evidence>
<protein>
    <recommendedName>
        <fullName evidence="1">Zorya protein ZorC EH domain-containing protein</fullName>
    </recommendedName>
</protein>
<keyword evidence="3" id="KW-1185">Reference proteome</keyword>
<evidence type="ECO:0000313" key="3">
    <source>
        <dbReference type="Proteomes" id="UP000002384"/>
    </source>
</evidence>
<dbReference type="OrthoDB" id="5861318at2"/>
<dbReference type="InterPro" id="IPR028943">
    <property type="entry name" value="ZorC_EH_Signature_dom"/>
</dbReference>
<gene>
    <name evidence="2" type="ordered locus">PCC7424_3876</name>
</gene>
<dbReference type="RefSeq" id="WP_015955847.1">
    <property type="nucleotide sequence ID" value="NC_011729.1"/>
</dbReference>
<dbReference type="AlphaFoldDB" id="B7KKC2"/>
<sequence length="501" mass="58761">MKGFYPSFNLPEVFQIQATELLKVHNISSCKANLNAELPKDILSNSELSFRTIHEIVLDIENGQAEQISALEWIYCIYIKESWDKQYPHKSQTTSEMIWRIAQQNSWLKHRLFWRLALFYSDQTQNCLASSLVNSFSSFQTQDEEDKIALKILSFIRQNSPKDIAHLSWQHLLSPDQLLARYQLFPQLPLVGQALSYVTVQFISNIQSVQKEQVDWLLTCFDKMTKSQQKEEVEKLLSKVSSKVGGKYPNLIAWLSKNYGSTTTNSRWSELSSEAKAALRKWIGAVNYQDFKKLINLLISRLPLETWEQNQLKKRKGFWANYSDRFQRLRILLSPSSAEVLKNEFHHEDVSILVQDNSEPTEICIFDFGDRYIVEFFRGSGSETRLFEANDKIEKELFQSSQLSVKRLRSLQGGETHDHVFCWQRYCEEWLRKNGIYPNEGITYFQGLSRSHNQYNSNRGLPFPSEKDQKKRQYQMIGWWQKIAKLEQEARQYCNAQNSEF</sequence>
<feature type="domain" description="Zorya protein ZorC EH" evidence="1">
    <location>
        <begin position="201"/>
        <end position="430"/>
    </location>
</feature>
<name>B7KKC2_GLOC7</name>
<dbReference type="Pfam" id="PF15611">
    <property type="entry name" value="EH_Signature"/>
    <property type="match status" value="1"/>
</dbReference>
<dbReference type="Proteomes" id="UP000002384">
    <property type="component" value="Chromosome"/>
</dbReference>
<dbReference type="EMBL" id="CP001291">
    <property type="protein sequence ID" value="ACK72255.1"/>
    <property type="molecule type" value="Genomic_DNA"/>
</dbReference>
<reference evidence="3" key="1">
    <citation type="journal article" date="2011" name="MBio">
        <title>Novel metabolic attributes of the genus Cyanothece, comprising a group of unicellular nitrogen-fixing Cyanobacteria.</title>
        <authorList>
            <person name="Bandyopadhyay A."/>
            <person name="Elvitigala T."/>
            <person name="Welsh E."/>
            <person name="Stockel J."/>
            <person name="Liberton M."/>
            <person name="Min H."/>
            <person name="Sherman L.A."/>
            <person name="Pakrasi H.B."/>
        </authorList>
    </citation>
    <scope>NUCLEOTIDE SEQUENCE [LARGE SCALE GENOMIC DNA]</scope>
    <source>
        <strain evidence="3">PCC 7424</strain>
    </source>
</reference>
<organism evidence="2 3">
    <name type="scientific">Gloeothece citriformis (strain PCC 7424)</name>
    <name type="common">Cyanothece sp. (strain PCC 7424)</name>
    <dbReference type="NCBI Taxonomy" id="65393"/>
    <lineage>
        <taxon>Bacteria</taxon>
        <taxon>Bacillati</taxon>
        <taxon>Cyanobacteriota</taxon>
        <taxon>Cyanophyceae</taxon>
        <taxon>Oscillatoriophycideae</taxon>
        <taxon>Chroococcales</taxon>
        <taxon>Aphanothecaceae</taxon>
        <taxon>Gloeothece</taxon>
        <taxon>Gloeothece citriformis</taxon>
    </lineage>
</organism>
<dbReference type="STRING" id="65393.PCC7424_3876"/>
<accession>B7KKC2</accession>
<dbReference type="eggNOG" id="ENOG502Z9DF">
    <property type="taxonomic scope" value="Bacteria"/>
</dbReference>
<dbReference type="HOGENOM" id="CLU_042143_0_0_3"/>
<evidence type="ECO:0000313" key="2">
    <source>
        <dbReference type="EMBL" id="ACK72255.1"/>
    </source>
</evidence>
<dbReference type="KEGG" id="cyc:PCC7424_3876"/>